<dbReference type="EMBL" id="CP002484">
    <property type="protein sequence ID" value="ADW71474.1"/>
    <property type="molecule type" value="Genomic_DNA"/>
</dbReference>
<accession>E8X7P0</accession>
<evidence type="ECO:0000313" key="1">
    <source>
        <dbReference type="EMBL" id="ADW71474.1"/>
    </source>
</evidence>
<sequence>MVPIEVEERNRAQASDRDKDRAFLSQWSSEDYPACHVGMGLLSRLAESSPGAYELALSMGFERPDHPLLKRNPMWRAFVEHMNTCGDCNEA</sequence>
<dbReference type="PaxDb" id="1198114-AciX9_4537"/>
<proteinExistence type="predicted"/>
<geneLocation type="plasmid" evidence="1 2">
    <name>pACIX904</name>
</geneLocation>
<keyword evidence="1" id="KW-0614">Plasmid</keyword>
<name>E8X7P0_GRATM</name>
<dbReference type="Proteomes" id="UP000000343">
    <property type="component" value="Plasmid pACIX904"/>
</dbReference>
<evidence type="ECO:0000313" key="2">
    <source>
        <dbReference type="Proteomes" id="UP000000343"/>
    </source>
</evidence>
<keyword evidence="2" id="KW-1185">Reference proteome</keyword>
<protein>
    <submittedName>
        <fullName evidence="1">Uncharacterized protein</fullName>
    </submittedName>
</protein>
<organism evidence="2">
    <name type="scientific">Granulicella tundricola (strain ATCC BAA-1859 / DSM 23138 / MP5ACTX9)</name>
    <dbReference type="NCBI Taxonomy" id="1198114"/>
    <lineage>
        <taxon>Bacteria</taxon>
        <taxon>Pseudomonadati</taxon>
        <taxon>Acidobacteriota</taxon>
        <taxon>Terriglobia</taxon>
        <taxon>Terriglobales</taxon>
        <taxon>Acidobacteriaceae</taxon>
        <taxon>Granulicella</taxon>
    </lineage>
</organism>
<dbReference type="HOGENOM" id="CLU_2342809_0_0_0"/>
<dbReference type="AlphaFoldDB" id="E8X7P0"/>
<gene>
    <name evidence="1" type="ordered locus">AciX9_4537</name>
</gene>
<dbReference type="KEGG" id="acm:AciX9_4537"/>
<reference evidence="2" key="1">
    <citation type="submission" date="2011-01" db="EMBL/GenBank/DDBJ databases">
        <title>Complete sequence of plasmid4 of Acidobacterium sp. MP5ACTX9.</title>
        <authorList>
            <consortium name="US DOE Joint Genome Institute"/>
            <person name="Lucas S."/>
            <person name="Copeland A."/>
            <person name="Lapidus A."/>
            <person name="Cheng J.-F."/>
            <person name="Goodwin L."/>
            <person name="Pitluck S."/>
            <person name="Teshima H."/>
            <person name="Detter J.C."/>
            <person name="Han C."/>
            <person name="Tapia R."/>
            <person name="Land M."/>
            <person name="Hauser L."/>
            <person name="Kyrpides N."/>
            <person name="Ivanova N."/>
            <person name="Ovchinnikova G."/>
            <person name="Pagani I."/>
            <person name="Rawat S.R."/>
            <person name="Mannisto M."/>
            <person name="Haggblom M.M."/>
            <person name="Woyke T."/>
        </authorList>
    </citation>
    <scope>NUCLEOTIDE SEQUENCE [LARGE SCALE GENOMIC DNA]</scope>
    <source>
        <strain evidence="2">MP5ACTX9</strain>
        <plasmid evidence="2">Plasmid pACIX904</plasmid>
    </source>
</reference>